<evidence type="ECO:0000313" key="1">
    <source>
        <dbReference type="EMBL" id="KAA6435182.1"/>
    </source>
</evidence>
<dbReference type="EMBL" id="VOIR01000012">
    <property type="protein sequence ID" value="KAA6435182.1"/>
    <property type="molecule type" value="Genomic_DNA"/>
</dbReference>
<organism evidence="1 2">
    <name type="scientific">Agrococcus sediminis</name>
    <dbReference type="NCBI Taxonomy" id="2599924"/>
    <lineage>
        <taxon>Bacteria</taxon>
        <taxon>Bacillati</taxon>
        <taxon>Actinomycetota</taxon>
        <taxon>Actinomycetes</taxon>
        <taxon>Micrococcales</taxon>
        <taxon>Microbacteriaceae</taxon>
        <taxon>Agrococcus</taxon>
    </lineage>
</organism>
<accession>A0A5M8QLS8</accession>
<evidence type="ECO:0000313" key="2">
    <source>
        <dbReference type="Proteomes" id="UP000323221"/>
    </source>
</evidence>
<comment type="caution">
    <text evidence="1">The sequence shown here is derived from an EMBL/GenBank/DDBJ whole genome shotgun (WGS) entry which is preliminary data.</text>
</comment>
<dbReference type="AlphaFoldDB" id="A0A5M8QLS8"/>
<dbReference type="RefSeq" id="WP_128189248.1">
    <property type="nucleotide sequence ID" value="NZ_JBIVQT010000005.1"/>
</dbReference>
<reference evidence="1 2" key="1">
    <citation type="submission" date="2019-08" db="EMBL/GenBank/DDBJ databases">
        <title>Agrococcus lahaulensis sp. nov., isolated from a cold desert of the Indian Himalayas.</title>
        <authorList>
            <person name="Qu J.H."/>
        </authorList>
    </citation>
    <scope>NUCLEOTIDE SEQUENCE [LARGE SCALE GENOMIC DNA]</scope>
    <source>
        <strain evidence="1 2">NS18</strain>
    </source>
</reference>
<sequence>MEALWIILLIALAIGAVAGTIDALLRQRAPRTPVDPERLARLRERVEDADARRIAAEVEERIAHRLDAPGNGLAPQMGDARVWAGAY</sequence>
<keyword evidence="2" id="KW-1185">Reference proteome</keyword>
<dbReference type="Proteomes" id="UP000323221">
    <property type="component" value="Unassembled WGS sequence"/>
</dbReference>
<gene>
    <name evidence="1" type="ORF">FQ330_05360</name>
</gene>
<name>A0A5M8QLS8_9MICO</name>
<protein>
    <submittedName>
        <fullName evidence="1">Uncharacterized protein</fullName>
    </submittedName>
</protein>
<proteinExistence type="predicted"/>